<keyword evidence="6" id="KW-1185">Reference proteome</keyword>
<evidence type="ECO:0000256" key="1">
    <source>
        <dbReference type="ARBA" id="ARBA00006383"/>
    </source>
</evidence>
<dbReference type="InterPro" id="IPR003679">
    <property type="entry name" value="Amioglycoside_AcTrfase"/>
</dbReference>
<dbReference type="InterPro" id="IPR028345">
    <property type="entry name" value="Antibiotic_NAT-like"/>
</dbReference>
<dbReference type="Pfam" id="PF02522">
    <property type="entry name" value="Antibiotic_NAT"/>
    <property type="match status" value="1"/>
</dbReference>
<evidence type="ECO:0000313" key="5">
    <source>
        <dbReference type="EMBL" id="MCR2803588.1"/>
    </source>
</evidence>
<sequence length="267" mass="29521">MTLNTSALPLTVSTIAQGLRETGVKPGMTLLVHASLKAANRWIAGGPSALILALEQTLGGDGTLVMPAHTPNLSEPSEWRYPPVPEEWWEIIRAEMPPFEPDLTPSGHMGVTAECFRKRNGTLRSRHPQLSFAAKGKHAAVITENHSIDYGLGEQSPLARLYELDGYVLLFGVGYDRCTSLHLSEYRAEYASKAYVKQGAPLLADGQRQWVTYDEINLDSDDFARLGEAFEKEVSSVQIGKIGDADIRLVRVRPLVDFGVRWIAKHR</sequence>
<name>A0A9X2S9I4_9BACL</name>
<dbReference type="RefSeq" id="WP_257443999.1">
    <property type="nucleotide sequence ID" value="NZ_JANIPJ010000003.1"/>
</dbReference>
<comment type="catalytic activity">
    <reaction evidence="4">
        <text>a 2-deoxystreptamine antibiotic + acetyl-CoA = an N(3)-acetyl-2-deoxystreptamine antibiotic + CoA + H(+)</text>
        <dbReference type="Rhea" id="RHEA:12665"/>
        <dbReference type="ChEBI" id="CHEBI:15378"/>
        <dbReference type="ChEBI" id="CHEBI:57287"/>
        <dbReference type="ChEBI" id="CHEBI:57288"/>
        <dbReference type="ChEBI" id="CHEBI:57921"/>
        <dbReference type="ChEBI" id="CHEBI:77452"/>
        <dbReference type="EC" id="2.3.1.81"/>
    </reaction>
</comment>
<evidence type="ECO:0000256" key="3">
    <source>
        <dbReference type="ARBA" id="ARBA00023315"/>
    </source>
</evidence>
<proteinExistence type="inferred from homology"/>
<comment type="caution">
    <text evidence="5">The sequence shown here is derived from an EMBL/GenBank/DDBJ whole genome shotgun (WGS) entry which is preliminary data.</text>
</comment>
<evidence type="ECO:0000313" key="6">
    <source>
        <dbReference type="Proteomes" id="UP001141950"/>
    </source>
</evidence>
<keyword evidence="4" id="KW-0046">Antibiotic resistance</keyword>
<keyword evidence="2 4" id="KW-0808">Transferase</keyword>
<dbReference type="PANTHER" id="PTHR11104:SF0">
    <property type="entry name" value="SPBETA PROPHAGE-DERIVED AMINOGLYCOSIDE N(3')-ACETYLTRANSFERASE-LIKE PROTEIN YOKD"/>
    <property type="match status" value="1"/>
</dbReference>
<dbReference type="AlphaFoldDB" id="A0A9X2S9I4"/>
<reference evidence="5" key="1">
    <citation type="submission" date="2022-08" db="EMBL/GenBank/DDBJ databases">
        <title>The genomic sequence of strain Paenibacillus sp. SCIV0701.</title>
        <authorList>
            <person name="Zhao H."/>
        </authorList>
    </citation>
    <scope>NUCLEOTIDE SEQUENCE</scope>
    <source>
        <strain evidence="5">SCIV0701</strain>
    </source>
</reference>
<accession>A0A9X2S9I4</accession>
<keyword evidence="3 4" id="KW-0012">Acyltransferase</keyword>
<comment type="similarity">
    <text evidence="1 4">Belongs to the antibiotic N-acetyltransferase family.</text>
</comment>
<dbReference type="EC" id="2.3.1.-" evidence="4"/>
<evidence type="ECO:0000256" key="4">
    <source>
        <dbReference type="RuleBase" id="RU365031"/>
    </source>
</evidence>
<dbReference type="GO" id="GO:0046677">
    <property type="term" value="P:response to antibiotic"/>
    <property type="evidence" value="ECO:0007669"/>
    <property type="project" value="UniProtKB-KW"/>
</dbReference>
<evidence type="ECO:0000256" key="2">
    <source>
        <dbReference type="ARBA" id="ARBA00022679"/>
    </source>
</evidence>
<dbReference type="GO" id="GO:0046353">
    <property type="term" value="F:aminoglycoside 3-N-acetyltransferase activity"/>
    <property type="evidence" value="ECO:0007669"/>
    <property type="project" value="UniProtKB-EC"/>
</dbReference>
<protein>
    <recommendedName>
        <fullName evidence="4">Aminoglycoside N(3)-acetyltransferase</fullName>
        <ecNumber evidence="4">2.3.1.-</ecNumber>
    </recommendedName>
</protein>
<dbReference type="EMBL" id="JANIPJ010000003">
    <property type="protein sequence ID" value="MCR2803588.1"/>
    <property type="molecule type" value="Genomic_DNA"/>
</dbReference>
<gene>
    <name evidence="5" type="ORF">NQZ67_06785</name>
</gene>
<organism evidence="5 6">
    <name type="scientific">Paenibacillus soyae</name>
    <dbReference type="NCBI Taxonomy" id="2969249"/>
    <lineage>
        <taxon>Bacteria</taxon>
        <taxon>Bacillati</taxon>
        <taxon>Bacillota</taxon>
        <taxon>Bacilli</taxon>
        <taxon>Bacillales</taxon>
        <taxon>Paenibacillaceae</taxon>
        <taxon>Paenibacillus</taxon>
    </lineage>
</organism>
<dbReference type="Proteomes" id="UP001141950">
    <property type="component" value="Unassembled WGS sequence"/>
</dbReference>
<dbReference type="SUPFAM" id="SSF110710">
    <property type="entry name" value="TTHA0583/YokD-like"/>
    <property type="match status" value="1"/>
</dbReference>
<dbReference type="PANTHER" id="PTHR11104">
    <property type="entry name" value="AMINOGLYCOSIDE N3-ACETYLTRANSFERASE"/>
    <property type="match status" value="1"/>
</dbReference>